<dbReference type="InterPro" id="IPR036388">
    <property type="entry name" value="WH-like_DNA-bd_sf"/>
</dbReference>
<evidence type="ECO:0000313" key="6">
    <source>
        <dbReference type="Proteomes" id="UP000186040"/>
    </source>
</evidence>
<dbReference type="GO" id="GO:0003677">
    <property type="term" value="F:DNA binding"/>
    <property type="evidence" value="ECO:0007669"/>
    <property type="project" value="UniProtKB-KW"/>
</dbReference>
<dbReference type="Gene3D" id="1.10.10.10">
    <property type="entry name" value="Winged helix-like DNA-binding domain superfamily/Winged helix DNA-binding domain"/>
    <property type="match status" value="1"/>
</dbReference>
<accession>A0A1Q9LQU7</accession>
<dbReference type="OrthoDB" id="370168at2"/>
<gene>
    <name evidence="5" type="ORF">BJP25_11595</name>
</gene>
<reference evidence="5 6" key="1">
    <citation type="submission" date="2016-10" db="EMBL/GenBank/DDBJ databases">
        <title>The Draft Genome Sequence of Actinokineospora bangkokensis 44EHWT reveals the biosynthetic pathway of antifungal compounds Thailandins with unusual extender unit butylmalonyl-CoA.</title>
        <authorList>
            <person name="Greule A."/>
            <person name="Intra B."/>
            <person name="Flemming S."/>
            <person name="Rommel M.G."/>
            <person name="Panbangred W."/>
            <person name="Bechthold A."/>
        </authorList>
    </citation>
    <scope>NUCLEOTIDE SEQUENCE [LARGE SCALE GENOMIC DNA]</scope>
    <source>
        <strain evidence="5 6">44EHW</strain>
    </source>
</reference>
<dbReference type="EMBL" id="MKQR01000007">
    <property type="protein sequence ID" value="OLR94398.1"/>
    <property type="molecule type" value="Genomic_DNA"/>
</dbReference>
<dbReference type="InterPro" id="IPR002577">
    <property type="entry name" value="HTH_HxlR"/>
</dbReference>
<name>A0A1Q9LQU7_9PSEU</name>
<proteinExistence type="predicted"/>
<dbReference type="PROSITE" id="PS51118">
    <property type="entry name" value="HTH_HXLR"/>
    <property type="match status" value="1"/>
</dbReference>
<dbReference type="Proteomes" id="UP000186040">
    <property type="component" value="Unassembled WGS sequence"/>
</dbReference>
<dbReference type="SUPFAM" id="SSF46785">
    <property type="entry name" value="Winged helix' DNA-binding domain"/>
    <property type="match status" value="1"/>
</dbReference>
<keyword evidence="6" id="KW-1185">Reference proteome</keyword>
<evidence type="ECO:0000313" key="5">
    <source>
        <dbReference type="EMBL" id="OLR94398.1"/>
    </source>
</evidence>
<evidence type="ECO:0000259" key="4">
    <source>
        <dbReference type="PROSITE" id="PS51118"/>
    </source>
</evidence>
<evidence type="ECO:0000256" key="2">
    <source>
        <dbReference type="ARBA" id="ARBA00023125"/>
    </source>
</evidence>
<comment type="caution">
    <text evidence="5">The sequence shown here is derived from an EMBL/GenBank/DDBJ whole genome shotgun (WGS) entry which is preliminary data.</text>
</comment>
<dbReference type="RefSeq" id="WP_075973780.1">
    <property type="nucleotide sequence ID" value="NZ_MKQR01000007.1"/>
</dbReference>
<keyword evidence="3" id="KW-0804">Transcription</keyword>
<dbReference type="InterPro" id="IPR036390">
    <property type="entry name" value="WH_DNA-bd_sf"/>
</dbReference>
<evidence type="ECO:0000256" key="1">
    <source>
        <dbReference type="ARBA" id="ARBA00023015"/>
    </source>
</evidence>
<dbReference type="PANTHER" id="PTHR33204">
    <property type="entry name" value="TRANSCRIPTIONAL REGULATOR, MARR FAMILY"/>
    <property type="match status" value="1"/>
</dbReference>
<protein>
    <submittedName>
        <fullName evidence="5">MarR family transcriptional regulator</fullName>
    </submittedName>
</protein>
<dbReference type="Pfam" id="PF01638">
    <property type="entry name" value="HxlR"/>
    <property type="match status" value="1"/>
</dbReference>
<keyword evidence="2" id="KW-0238">DNA-binding</keyword>
<feature type="domain" description="HTH hxlR-type" evidence="4">
    <location>
        <begin position="8"/>
        <end position="106"/>
    </location>
</feature>
<dbReference type="PANTHER" id="PTHR33204:SF39">
    <property type="entry name" value="TRANSCRIPTIONAL REGULATORY PROTEIN"/>
    <property type="match status" value="1"/>
</dbReference>
<evidence type="ECO:0000256" key="3">
    <source>
        <dbReference type="ARBA" id="ARBA00023163"/>
    </source>
</evidence>
<dbReference type="STRING" id="1193682.BJP25_11595"/>
<dbReference type="AlphaFoldDB" id="A0A1Q9LQU7"/>
<sequence>MAGMDLDDEGRRLLDQLFDKWSLLVLNALCDRPQRFNELRQHLPAVTPKSLTACLRRLERNGVVDRVVLSTEPVAVEYRISPLGRTLQAPLQTLLAWVVDNLATVDTARSDYDERHPHDH</sequence>
<organism evidence="5 6">
    <name type="scientific">Actinokineospora bangkokensis</name>
    <dbReference type="NCBI Taxonomy" id="1193682"/>
    <lineage>
        <taxon>Bacteria</taxon>
        <taxon>Bacillati</taxon>
        <taxon>Actinomycetota</taxon>
        <taxon>Actinomycetes</taxon>
        <taxon>Pseudonocardiales</taxon>
        <taxon>Pseudonocardiaceae</taxon>
        <taxon>Actinokineospora</taxon>
    </lineage>
</organism>
<keyword evidence="1" id="KW-0805">Transcription regulation</keyword>